<dbReference type="NCBIfam" id="NF008967">
    <property type="entry name" value="PRK12313.1"/>
    <property type="match status" value="1"/>
</dbReference>
<evidence type="ECO:0000313" key="16">
    <source>
        <dbReference type="Proteomes" id="UP000019365"/>
    </source>
</evidence>
<dbReference type="GO" id="GO:0003844">
    <property type="term" value="F:1,4-alpha-glucan branching enzyme activity"/>
    <property type="evidence" value="ECO:0007669"/>
    <property type="project" value="UniProtKB-UniRule"/>
</dbReference>
<comment type="caution">
    <text evidence="15">The sequence shown here is derived from an EMBL/GenBank/DDBJ whole genome shotgun (WGS) entry which is preliminary data.</text>
</comment>
<dbReference type="Proteomes" id="UP000019365">
    <property type="component" value="Unassembled WGS sequence"/>
</dbReference>
<evidence type="ECO:0000256" key="11">
    <source>
        <dbReference type="ARBA" id="ARBA00023277"/>
    </source>
</evidence>
<keyword evidence="9" id="KW-0136">Cellulose degradation</keyword>
<evidence type="ECO:0000259" key="14">
    <source>
        <dbReference type="SMART" id="SM00642"/>
    </source>
</evidence>
<accession>W7V1D4</accession>
<dbReference type="Pfam" id="PF02806">
    <property type="entry name" value="Alpha-amylase_C"/>
    <property type="match status" value="1"/>
</dbReference>
<evidence type="ECO:0000256" key="8">
    <source>
        <dbReference type="ARBA" id="ARBA00022679"/>
    </source>
</evidence>
<dbReference type="InterPro" id="IPR004193">
    <property type="entry name" value="Glyco_hydro_13_N"/>
</dbReference>
<keyword evidence="7" id="KW-0328">Glycosyltransferase</keyword>
<evidence type="ECO:0000313" key="15">
    <source>
        <dbReference type="EMBL" id="EWM54795.1"/>
    </source>
</evidence>
<keyword evidence="16" id="KW-1185">Reference proteome</keyword>
<keyword evidence="8" id="KW-0808">Transferase</keyword>
<evidence type="ECO:0000256" key="5">
    <source>
        <dbReference type="ARBA" id="ARBA00012541"/>
    </source>
</evidence>
<evidence type="ECO:0000256" key="9">
    <source>
        <dbReference type="ARBA" id="ARBA00023001"/>
    </source>
</evidence>
<keyword evidence="11" id="KW-0119">Carbohydrate metabolism</keyword>
<dbReference type="Gene3D" id="2.60.40.1180">
    <property type="entry name" value="Golgi alpha-mannosidase II"/>
    <property type="match status" value="1"/>
</dbReference>
<keyword evidence="10" id="KW-0320">Glycogen biosynthesis</keyword>
<dbReference type="SUPFAM" id="SSF51011">
    <property type="entry name" value="Glycosyl hydrolase domain"/>
    <property type="match status" value="1"/>
</dbReference>
<comment type="function">
    <text evidence="2">Catalyzes the formation of the alpha-1,6-glucosidic linkages in glycogen by scission of a 1,4-alpha-linked oligosaccharide from growing alpha-1,4-glucan chains and the subsequent attachment of the oligosaccharide to the alpha-1,6 position.</text>
</comment>
<dbReference type="RefSeq" id="WP_037296771.1">
    <property type="nucleotide sequence ID" value="NZ_ATAX01000008.1"/>
</dbReference>
<dbReference type="PANTHER" id="PTHR43651">
    <property type="entry name" value="1,4-ALPHA-GLUCAN-BRANCHING ENZYME"/>
    <property type="match status" value="1"/>
</dbReference>
<dbReference type="SMART" id="SM00642">
    <property type="entry name" value="Aamy"/>
    <property type="match status" value="1"/>
</dbReference>
<dbReference type="GO" id="GO:0030245">
    <property type="term" value="P:cellulose catabolic process"/>
    <property type="evidence" value="ECO:0007669"/>
    <property type="project" value="UniProtKB-KW"/>
</dbReference>
<dbReference type="InterPro" id="IPR006048">
    <property type="entry name" value="A-amylase/branching_C"/>
</dbReference>
<comment type="similarity">
    <text evidence="4">Belongs to the glycosyl hydrolase 13 family. GlgB subfamily.</text>
</comment>
<dbReference type="InterPro" id="IPR006407">
    <property type="entry name" value="GlgB"/>
</dbReference>
<dbReference type="Gene3D" id="3.20.20.80">
    <property type="entry name" value="Glycosidases"/>
    <property type="match status" value="1"/>
</dbReference>
<dbReference type="GO" id="GO:0043169">
    <property type="term" value="F:cation binding"/>
    <property type="evidence" value="ECO:0007669"/>
    <property type="project" value="InterPro"/>
</dbReference>
<dbReference type="SUPFAM" id="SSF81296">
    <property type="entry name" value="E set domains"/>
    <property type="match status" value="1"/>
</dbReference>
<evidence type="ECO:0000256" key="12">
    <source>
        <dbReference type="NCBIfam" id="TIGR01515"/>
    </source>
</evidence>
<evidence type="ECO:0000256" key="2">
    <source>
        <dbReference type="ARBA" id="ARBA00002953"/>
    </source>
</evidence>
<dbReference type="GO" id="GO:0005978">
    <property type="term" value="P:glycogen biosynthetic process"/>
    <property type="evidence" value="ECO:0007669"/>
    <property type="project" value="UniProtKB-UniRule"/>
</dbReference>
<dbReference type="InterPro" id="IPR044143">
    <property type="entry name" value="GlgB_N_E_set_prok"/>
</dbReference>
<sequence length="600" mass="69909">MDIMNYCKGDEFEAYDYLGAHVGKNGTVFRTYAPNASKVSVIGDFSQWKELSMEPVGDGRFFELRVKSAEEGMRYKYRIYDSKGSFIDHCDPYGFGMEVRPGTCSVIRSIKDYSFGDDEWLEFRSDCRDKPMNIYEVHLGSWKRRSDEDSEGWFSYGEIADELIGYVREYGYNYIELMPLGEHPCDESWGYQCTGFFAPTSRYGTPAELMELVDKCHKNGIGVIMDFVPVHFAVDHYALTEYDGTKLYEYPYDDIGYNEWGSRNFDHGKGEVRSFIQSAADYWLSVYHFDGLRMDAVRNMIYWNGDEHRGENRTAIDFLRSMNCGLKARHPSAVIAAEDSSAYPKVTAPVFDGGLGFDYKWDLGWMHDTLDYFRSAPMYRSRDYHKLTFSMLYFYNEKFILPLSHDEVVHGKATIAQKMNGQYNAKFPQARALYMYMIVHPGKKLNFMGNEIAQLREWDEKRQQDWDMLKYPLHNSFREYIKELNYIYLKHKALWYDYDPTNFEWSDCNSVDRCVYAVRRKAAEGDILAVFNFSDWFQSGYSVTVGEKYDAELLLDSDDQLYSGTTPHGKTAFSSYGGRLTMDIPPFSGRMFLLKLKKEQ</sequence>
<dbReference type="NCBIfam" id="TIGR01515">
    <property type="entry name" value="branching_enzym"/>
    <property type="match status" value="1"/>
</dbReference>
<keyword evidence="6" id="KW-0321">Glycogen metabolism</keyword>
<dbReference type="CDD" id="cd11322">
    <property type="entry name" value="AmyAc_Glg_BE"/>
    <property type="match status" value="1"/>
</dbReference>
<dbReference type="UniPathway" id="UPA00164"/>
<evidence type="ECO:0000256" key="7">
    <source>
        <dbReference type="ARBA" id="ARBA00022676"/>
    </source>
</evidence>
<protein>
    <recommendedName>
        <fullName evidence="5 12">1,4-alpha-glucan branching enzyme</fullName>
        <ecNumber evidence="5 12">2.4.1.18</ecNumber>
    </recommendedName>
</protein>
<dbReference type="InterPro" id="IPR014756">
    <property type="entry name" value="Ig_E-set"/>
</dbReference>
<comment type="catalytic activity">
    <reaction evidence="1">
        <text>Transfers a segment of a (1-&gt;4)-alpha-D-glucan chain to a primary hydroxy group in a similar glucan chain.</text>
        <dbReference type="EC" id="2.4.1.18"/>
    </reaction>
</comment>
<dbReference type="GO" id="GO:0005829">
    <property type="term" value="C:cytosol"/>
    <property type="evidence" value="ECO:0007669"/>
    <property type="project" value="TreeGrafter"/>
</dbReference>
<evidence type="ECO:0000256" key="13">
    <source>
        <dbReference type="PIRSR" id="PIRSR000463-1"/>
    </source>
</evidence>
<evidence type="ECO:0000256" key="4">
    <source>
        <dbReference type="ARBA" id="ARBA00009000"/>
    </source>
</evidence>
<dbReference type="InterPro" id="IPR037439">
    <property type="entry name" value="Branching_enzy"/>
</dbReference>
<dbReference type="SUPFAM" id="SSF51445">
    <property type="entry name" value="(Trans)glycosidases"/>
    <property type="match status" value="1"/>
</dbReference>
<dbReference type="Pfam" id="PF00128">
    <property type="entry name" value="Alpha-amylase"/>
    <property type="match status" value="1"/>
</dbReference>
<feature type="active site" description="Nucleophile" evidence="13">
    <location>
        <position position="295"/>
    </location>
</feature>
<keyword evidence="9" id="KW-0624">Polysaccharide degradation</keyword>
<evidence type="ECO:0000256" key="10">
    <source>
        <dbReference type="ARBA" id="ARBA00023056"/>
    </source>
</evidence>
<dbReference type="EMBL" id="ATAX01000008">
    <property type="protein sequence ID" value="EWM54795.1"/>
    <property type="molecule type" value="Genomic_DNA"/>
</dbReference>
<dbReference type="GO" id="GO:0004553">
    <property type="term" value="F:hydrolase activity, hydrolyzing O-glycosyl compounds"/>
    <property type="evidence" value="ECO:0007669"/>
    <property type="project" value="InterPro"/>
</dbReference>
<dbReference type="InterPro" id="IPR013780">
    <property type="entry name" value="Glyco_hydro_b"/>
</dbReference>
<dbReference type="AlphaFoldDB" id="W7V1D4"/>
<reference evidence="15 16" key="1">
    <citation type="journal article" date="2014" name="PLoS ONE">
        <title>Rumen cellulosomics: divergent fiber-degrading strategies revealed by comparative genome-wide analysis of six ruminococcal strains.</title>
        <authorList>
            <person name="Dassa B."/>
            <person name="Borovok I."/>
            <person name="Ruimy-Israeli V."/>
            <person name="Lamed R."/>
            <person name="Flint H.J."/>
            <person name="Duncan S.H."/>
            <person name="Henrissat B."/>
            <person name="Coutinho P."/>
            <person name="Morrison M."/>
            <person name="Mosoni P."/>
            <person name="Yeoman C.J."/>
            <person name="White B.A."/>
            <person name="Bayer E.A."/>
        </authorList>
    </citation>
    <scope>NUCLEOTIDE SEQUENCE [LARGE SCALE GENOMIC DNA]</scope>
    <source>
        <strain evidence="15 16">007c</strain>
    </source>
</reference>
<dbReference type="OrthoDB" id="9800174at2"/>
<dbReference type="PIRSF" id="PIRSF000463">
    <property type="entry name" value="GlgB"/>
    <property type="match status" value="1"/>
</dbReference>
<organism evidence="15 16">
    <name type="scientific">Ruminococcus flavefaciens 007c</name>
    <dbReference type="NCBI Taxonomy" id="1341157"/>
    <lineage>
        <taxon>Bacteria</taxon>
        <taxon>Bacillati</taxon>
        <taxon>Bacillota</taxon>
        <taxon>Clostridia</taxon>
        <taxon>Eubacteriales</taxon>
        <taxon>Oscillospiraceae</taxon>
        <taxon>Ruminococcus</taxon>
    </lineage>
</organism>
<dbReference type="PANTHER" id="PTHR43651:SF3">
    <property type="entry name" value="1,4-ALPHA-GLUCAN-BRANCHING ENZYME"/>
    <property type="match status" value="1"/>
</dbReference>
<name>W7V1D4_RUMFL</name>
<dbReference type="InterPro" id="IPR013783">
    <property type="entry name" value="Ig-like_fold"/>
</dbReference>
<dbReference type="Gene3D" id="2.60.40.10">
    <property type="entry name" value="Immunoglobulins"/>
    <property type="match status" value="1"/>
</dbReference>
<evidence type="ECO:0000256" key="3">
    <source>
        <dbReference type="ARBA" id="ARBA00004964"/>
    </source>
</evidence>
<dbReference type="InterPro" id="IPR006047">
    <property type="entry name" value="GH13_cat_dom"/>
</dbReference>
<feature type="domain" description="Glycosyl hydrolase family 13 catalytic" evidence="14">
    <location>
        <begin position="136"/>
        <end position="478"/>
    </location>
</feature>
<proteinExistence type="inferred from homology"/>
<comment type="pathway">
    <text evidence="3">Glycan biosynthesis; glycogen biosynthesis.</text>
</comment>
<gene>
    <name evidence="15" type="ORF">RF007C_10685</name>
</gene>
<dbReference type="InterPro" id="IPR017853">
    <property type="entry name" value="GH"/>
</dbReference>
<feature type="active site" description="Proton donor" evidence="13">
    <location>
        <position position="338"/>
    </location>
</feature>
<dbReference type="eggNOG" id="COG0296">
    <property type="taxonomic scope" value="Bacteria"/>
</dbReference>
<dbReference type="PATRIC" id="fig|1341157.4.peg.411"/>
<evidence type="ECO:0000256" key="1">
    <source>
        <dbReference type="ARBA" id="ARBA00000826"/>
    </source>
</evidence>
<dbReference type="Pfam" id="PF02922">
    <property type="entry name" value="CBM_48"/>
    <property type="match status" value="1"/>
</dbReference>
<dbReference type="EC" id="2.4.1.18" evidence="5 12"/>
<evidence type="ECO:0000256" key="6">
    <source>
        <dbReference type="ARBA" id="ARBA00022600"/>
    </source>
</evidence>
<dbReference type="CDD" id="cd02855">
    <property type="entry name" value="E_set_GBE_prok_N"/>
    <property type="match status" value="1"/>
</dbReference>